<accession>A0A7J7MKD6</accession>
<sequence>MSTTTIKDPNTIPPRGHKHQTANPKCTIHTFKLGVCANLLNDLVHFVIGTPQKKTLLFIENLVYLEAIVCLYTIVKADVLGINLSVQV</sequence>
<dbReference type="OrthoDB" id="696558at2759"/>
<dbReference type="InterPro" id="IPR027923">
    <property type="entry name" value="Hydrophob_seed_dom"/>
</dbReference>
<dbReference type="Pfam" id="PF14547">
    <property type="entry name" value="Hydrophob_seed"/>
    <property type="match status" value="1"/>
</dbReference>
<dbReference type="Gene3D" id="1.10.110.10">
    <property type="entry name" value="Plant lipid-transfer and hydrophobic proteins"/>
    <property type="match status" value="1"/>
</dbReference>
<dbReference type="AlphaFoldDB" id="A0A7J7MKD6"/>
<feature type="domain" description="Hydrophobic seed protein" evidence="2">
    <location>
        <begin position="26"/>
        <end position="86"/>
    </location>
</feature>
<evidence type="ECO:0000313" key="4">
    <source>
        <dbReference type="Proteomes" id="UP000541444"/>
    </source>
</evidence>
<feature type="region of interest" description="Disordered" evidence="1">
    <location>
        <begin position="1"/>
        <end position="22"/>
    </location>
</feature>
<organism evidence="3 4">
    <name type="scientific">Kingdonia uniflora</name>
    <dbReference type="NCBI Taxonomy" id="39325"/>
    <lineage>
        <taxon>Eukaryota</taxon>
        <taxon>Viridiplantae</taxon>
        <taxon>Streptophyta</taxon>
        <taxon>Embryophyta</taxon>
        <taxon>Tracheophyta</taxon>
        <taxon>Spermatophyta</taxon>
        <taxon>Magnoliopsida</taxon>
        <taxon>Ranunculales</taxon>
        <taxon>Circaeasteraceae</taxon>
        <taxon>Kingdonia</taxon>
    </lineage>
</organism>
<proteinExistence type="predicted"/>
<evidence type="ECO:0000259" key="2">
    <source>
        <dbReference type="Pfam" id="PF14547"/>
    </source>
</evidence>
<evidence type="ECO:0000313" key="3">
    <source>
        <dbReference type="EMBL" id="KAF6155198.1"/>
    </source>
</evidence>
<dbReference type="InterPro" id="IPR036312">
    <property type="entry name" value="Bifun_inhib/LTP/seed_sf"/>
</dbReference>
<gene>
    <name evidence="3" type="ORF">GIB67_019724</name>
</gene>
<protein>
    <recommendedName>
        <fullName evidence="2">Hydrophobic seed protein domain-containing protein</fullName>
    </recommendedName>
</protein>
<evidence type="ECO:0000256" key="1">
    <source>
        <dbReference type="SAM" id="MobiDB-lite"/>
    </source>
</evidence>
<dbReference type="Proteomes" id="UP000541444">
    <property type="component" value="Unassembled WGS sequence"/>
</dbReference>
<dbReference type="InterPro" id="IPR051636">
    <property type="entry name" value="Plant_LTP/defense-related"/>
</dbReference>
<reference evidence="3 4" key="1">
    <citation type="journal article" date="2020" name="IScience">
        <title>Genome Sequencing of the Endangered Kingdonia uniflora (Circaeasteraceae, Ranunculales) Reveals Potential Mechanisms of Evolutionary Specialization.</title>
        <authorList>
            <person name="Sun Y."/>
            <person name="Deng T."/>
            <person name="Zhang A."/>
            <person name="Moore M.J."/>
            <person name="Landis J.B."/>
            <person name="Lin N."/>
            <person name="Zhang H."/>
            <person name="Zhang X."/>
            <person name="Huang J."/>
            <person name="Zhang X."/>
            <person name="Sun H."/>
            <person name="Wang H."/>
        </authorList>
    </citation>
    <scope>NUCLEOTIDE SEQUENCE [LARGE SCALE GENOMIC DNA]</scope>
    <source>
        <strain evidence="3">TB1705</strain>
        <tissue evidence="3">Leaf</tissue>
    </source>
</reference>
<keyword evidence="4" id="KW-1185">Reference proteome</keyword>
<dbReference type="EMBL" id="JACGCM010001428">
    <property type="protein sequence ID" value="KAF6155198.1"/>
    <property type="molecule type" value="Genomic_DNA"/>
</dbReference>
<name>A0A7J7MKD6_9MAGN</name>
<comment type="caution">
    <text evidence="3">The sequence shown here is derived from an EMBL/GenBank/DDBJ whole genome shotgun (WGS) entry which is preliminary data.</text>
</comment>
<dbReference type="PANTHER" id="PTHR31731">
    <property type="match status" value="1"/>
</dbReference>